<reference evidence="4 5" key="1">
    <citation type="journal article" date="2018" name="Int. J. Syst. Evol. Microbiol.">
        <title>Lactobacillus bambusae sp. nov., isolated from a traditional fermented Ma-bamboo shoots of Taiwan.</title>
        <authorList>
            <person name="Wang L.-T."/>
        </authorList>
    </citation>
    <scope>NUCLEOTIDE SEQUENCE [LARGE SCALE GENOMIC DNA]</scope>
    <source>
        <strain evidence="4 5">BS-W1</strain>
    </source>
</reference>
<dbReference type="PANTHER" id="PTHR43158:SF5">
    <property type="entry name" value="ABC TRANSPORTER, ATP-BINDING PROTEIN"/>
    <property type="match status" value="1"/>
</dbReference>
<gene>
    <name evidence="4" type="ORF">DCM90_08845</name>
</gene>
<evidence type="ECO:0000256" key="2">
    <source>
        <dbReference type="ARBA" id="ARBA00022840"/>
    </source>
</evidence>
<dbReference type="PROSITE" id="PS50893">
    <property type="entry name" value="ABC_TRANSPORTER_2"/>
    <property type="match status" value="1"/>
</dbReference>
<name>A0A2V1MWT6_9LACO</name>
<dbReference type="SMART" id="SM00382">
    <property type="entry name" value="AAA"/>
    <property type="match status" value="1"/>
</dbReference>
<keyword evidence="2 4" id="KW-0067">ATP-binding</keyword>
<evidence type="ECO:0000313" key="5">
    <source>
        <dbReference type="Proteomes" id="UP000245080"/>
    </source>
</evidence>
<sequence>MSSGIEIQHLSKQYEKKTILHDINLKFEPKTIYGLLGRNGAGKSTLLGLISDRIFPTQGRILFNAEMIHDNDQILGQFYLMSEVDLYPNRRRVRQLFRDTEQLYGEFNRKYADELVKKFGLDDSSQYGKLSTGYRTIVKLIIALCVPATYIFLDEPVLGLDANHRDIFYRELVETYTERPRTFVISTHLIEEIANLIEQVVVIKSGRVLVDDSSEALIAESYAITGPKNVVDSFVSGLNVIGSETLGNLKAAYVFGALDDRPIPDVITIEHMDLQKLFVNLTNEEETQNDAL</sequence>
<keyword evidence="5" id="KW-1185">Reference proteome</keyword>
<dbReference type="AlphaFoldDB" id="A0A2V1MWT6"/>
<evidence type="ECO:0000256" key="1">
    <source>
        <dbReference type="ARBA" id="ARBA00022741"/>
    </source>
</evidence>
<feature type="domain" description="ABC transporter" evidence="3">
    <location>
        <begin position="5"/>
        <end position="230"/>
    </location>
</feature>
<dbReference type="Pfam" id="PF00005">
    <property type="entry name" value="ABC_tran"/>
    <property type="match status" value="1"/>
</dbReference>
<dbReference type="OrthoDB" id="9804819at2"/>
<dbReference type="SUPFAM" id="SSF52540">
    <property type="entry name" value="P-loop containing nucleoside triphosphate hydrolases"/>
    <property type="match status" value="1"/>
</dbReference>
<dbReference type="InterPro" id="IPR003593">
    <property type="entry name" value="AAA+_ATPase"/>
</dbReference>
<dbReference type="Gene3D" id="3.40.50.300">
    <property type="entry name" value="P-loop containing nucleotide triphosphate hydrolases"/>
    <property type="match status" value="1"/>
</dbReference>
<dbReference type="GO" id="GO:0016887">
    <property type="term" value="F:ATP hydrolysis activity"/>
    <property type="evidence" value="ECO:0007669"/>
    <property type="project" value="InterPro"/>
</dbReference>
<organism evidence="4 5">
    <name type="scientific">Levilactobacillus bambusae</name>
    <dbReference type="NCBI Taxonomy" id="2024736"/>
    <lineage>
        <taxon>Bacteria</taxon>
        <taxon>Bacillati</taxon>
        <taxon>Bacillota</taxon>
        <taxon>Bacilli</taxon>
        <taxon>Lactobacillales</taxon>
        <taxon>Lactobacillaceae</taxon>
        <taxon>Levilactobacillus</taxon>
    </lineage>
</organism>
<proteinExistence type="predicted"/>
<dbReference type="InterPro" id="IPR003439">
    <property type="entry name" value="ABC_transporter-like_ATP-bd"/>
</dbReference>
<dbReference type="RefSeq" id="WP_109250998.1">
    <property type="nucleotide sequence ID" value="NZ_QCXQ01000006.1"/>
</dbReference>
<dbReference type="InterPro" id="IPR027417">
    <property type="entry name" value="P-loop_NTPase"/>
</dbReference>
<dbReference type="EMBL" id="QCXQ01000006">
    <property type="protein sequence ID" value="PWF99540.1"/>
    <property type="molecule type" value="Genomic_DNA"/>
</dbReference>
<evidence type="ECO:0000259" key="3">
    <source>
        <dbReference type="PROSITE" id="PS50893"/>
    </source>
</evidence>
<dbReference type="GO" id="GO:0005524">
    <property type="term" value="F:ATP binding"/>
    <property type="evidence" value="ECO:0007669"/>
    <property type="project" value="UniProtKB-KW"/>
</dbReference>
<dbReference type="PANTHER" id="PTHR43158">
    <property type="entry name" value="SKFA PEPTIDE EXPORT ATP-BINDING PROTEIN SKFE"/>
    <property type="match status" value="1"/>
</dbReference>
<comment type="caution">
    <text evidence="4">The sequence shown here is derived from an EMBL/GenBank/DDBJ whole genome shotgun (WGS) entry which is preliminary data.</text>
</comment>
<accession>A0A2V1MWT6</accession>
<protein>
    <submittedName>
        <fullName evidence="4">ABC transporter ATP-binding protein</fullName>
    </submittedName>
</protein>
<evidence type="ECO:0000313" key="4">
    <source>
        <dbReference type="EMBL" id="PWF99540.1"/>
    </source>
</evidence>
<dbReference type="Proteomes" id="UP000245080">
    <property type="component" value="Unassembled WGS sequence"/>
</dbReference>
<keyword evidence="1" id="KW-0547">Nucleotide-binding</keyword>